<dbReference type="EMBL" id="KZ302058">
    <property type="protein sequence ID" value="PFH48546.1"/>
    <property type="molecule type" value="Genomic_DNA"/>
</dbReference>
<feature type="compositionally biased region" description="Polar residues" evidence="1">
    <location>
        <begin position="28"/>
        <end position="44"/>
    </location>
</feature>
<proteinExistence type="predicted"/>
<protein>
    <submittedName>
        <fullName evidence="2">Uncharacterized protein</fullName>
    </submittedName>
</protein>
<feature type="compositionally biased region" description="Basic and acidic residues" evidence="1">
    <location>
        <begin position="83"/>
        <end position="94"/>
    </location>
</feature>
<evidence type="ECO:0000313" key="2">
    <source>
        <dbReference type="EMBL" id="PFH48546.1"/>
    </source>
</evidence>
<dbReference type="AlphaFoldDB" id="A0A2A9NLC3"/>
<keyword evidence="3" id="KW-1185">Reference proteome</keyword>
<gene>
    <name evidence="2" type="ORF">AMATHDRAFT_65078</name>
</gene>
<name>A0A2A9NLC3_9AGAR</name>
<accession>A0A2A9NLC3</accession>
<sequence length="100" mass="10530">MGGQSYTSLKDSSVQAQSKTSDEYALANDSNPFMTRSGLATQPPANVIIGLGEGPSSSRAAVPQPPLPDTPTRAGNTRPRSRSLSEPRVRKDVHTVPSPV</sequence>
<feature type="compositionally biased region" description="Polar residues" evidence="1">
    <location>
        <begin position="1"/>
        <end position="19"/>
    </location>
</feature>
<dbReference type="Proteomes" id="UP000242287">
    <property type="component" value="Unassembled WGS sequence"/>
</dbReference>
<evidence type="ECO:0000313" key="3">
    <source>
        <dbReference type="Proteomes" id="UP000242287"/>
    </source>
</evidence>
<feature type="region of interest" description="Disordered" evidence="1">
    <location>
        <begin position="1"/>
        <end position="100"/>
    </location>
</feature>
<organism evidence="2 3">
    <name type="scientific">Amanita thiersii Skay4041</name>
    <dbReference type="NCBI Taxonomy" id="703135"/>
    <lineage>
        <taxon>Eukaryota</taxon>
        <taxon>Fungi</taxon>
        <taxon>Dikarya</taxon>
        <taxon>Basidiomycota</taxon>
        <taxon>Agaricomycotina</taxon>
        <taxon>Agaricomycetes</taxon>
        <taxon>Agaricomycetidae</taxon>
        <taxon>Agaricales</taxon>
        <taxon>Pluteineae</taxon>
        <taxon>Amanitaceae</taxon>
        <taxon>Amanita</taxon>
    </lineage>
</organism>
<evidence type="ECO:0000256" key="1">
    <source>
        <dbReference type="SAM" id="MobiDB-lite"/>
    </source>
</evidence>
<reference evidence="2 3" key="1">
    <citation type="submission" date="2014-02" db="EMBL/GenBank/DDBJ databases">
        <title>Transposable element dynamics among asymbiotic and ectomycorrhizal Amanita fungi.</title>
        <authorList>
            <consortium name="DOE Joint Genome Institute"/>
            <person name="Hess J."/>
            <person name="Skrede I."/>
            <person name="Wolfe B."/>
            <person name="LaButti K."/>
            <person name="Ohm R.A."/>
            <person name="Grigoriev I.V."/>
            <person name="Pringle A."/>
        </authorList>
    </citation>
    <scope>NUCLEOTIDE SEQUENCE [LARGE SCALE GENOMIC DNA]</scope>
    <source>
        <strain evidence="2 3">SKay4041</strain>
    </source>
</reference>